<comment type="caution">
    <text evidence="2">The sequence shown here is derived from an EMBL/GenBank/DDBJ whole genome shotgun (WGS) entry which is preliminary data.</text>
</comment>
<keyword evidence="3" id="KW-1185">Reference proteome</keyword>
<feature type="region of interest" description="Disordered" evidence="1">
    <location>
        <begin position="215"/>
        <end position="240"/>
    </location>
</feature>
<evidence type="ECO:0000313" key="2">
    <source>
        <dbReference type="EMBL" id="MFH8547638.1"/>
    </source>
</evidence>
<feature type="compositionally biased region" description="Basic and acidic residues" evidence="1">
    <location>
        <begin position="72"/>
        <end position="88"/>
    </location>
</feature>
<organism evidence="2 3">
    <name type="scientific">Streptomyces longisporoflavus</name>
    <dbReference type="NCBI Taxonomy" id="28044"/>
    <lineage>
        <taxon>Bacteria</taxon>
        <taxon>Bacillati</taxon>
        <taxon>Actinomycetota</taxon>
        <taxon>Actinomycetes</taxon>
        <taxon>Kitasatosporales</taxon>
        <taxon>Streptomycetaceae</taxon>
        <taxon>Streptomyces</taxon>
    </lineage>
</organism>
<dbReference type="Proteomes" id="UP001610818">
    <property type="component" value="Unassembled WGS sequence"/>
</dbReference>
<reference evidence="2 3" key="1">
    <citation type="submission" date="2024-10" db="EMBL/GenBank/DDBJ databases">
        <title>The Natural Products Discovery Center: Release of the First 8490 Sequenced Strains for Exploring Actinobacteria Biosynthetic Diversity.</title>
        <authorList>
            <person name="Kalkreuter E."/>
            <person name="Kautsar S.A."/>
            <person name="Yang D."/>
            <person name="Bader C.D."/>
            <person name="Teijaro C.N."/>
            <person name="Fluegel L."/>
            <person name="Davis C.M."/>
            <person name="Simpson J.R."/>
            <person name="Lauterbach L."/>
            <person name="Steele A.D."/>
            <person name="Gui C."/>
            <person name="Meng S."/>
            <person name="Li G."/>
            <person name="Viehrig K."/>
            <person name="Ye F."/>
            <person name="Su P."/>
            <person name="Kiefer A.F."/>
            <person name="Nichols A."/>
            <person name="Cepeda A.J."/>
            <person name="Yan W."/>
            <person name="Fan B."/>
            <person name="Jiang Y."/>
            <person name="Adhikari A."/>
            <person name="Zheng C.-J."/>
            <person name="Schuster L."/>
            <person name="Cowan T.M."/>
            <person name="Smanski M.J."/>
            <person name="Chevrette M.G."/>
            <person name="De Carvalho L.P.S."/>
            <person name="Shen B."/>
        </authorList>
    </citation>
    <scope>NUCLEOTIDE SEQUENCE [LARGE SCALE GENOMIC DNA]</scope>
    <source>
        <strain evidence="2 3">NPDC017990</strain>
    </source>
</reference>
<protein>
    <submittedName>
        <fullName evidence="2">Uncharacterized protein</fullName>
    </submittedName>
</protein>
<evidence type="ECO:0000256" key="1">
    <source>
        <dbReference type="SAM" id="MobiDB-lite"/>
    </source>
</evidence>
<feature type="region of interest" description="Disordered" evidence="1">
    <location>
        <begin position="175"/>
        <end position="197"/>
    </location>
</feature>
<name>A0ABW7QSF2_9ACTN</name>
<sequence length="240" mass="26169">MRGRTLGTGTGTGVVAATRTLAEARLRQLGHAGHTGEVGRARHTGEAGEVGEVGRLGQHPLRRVLENSGGPVHDRPHGTPRATDHGLDGVGHRLDRNIAHRPAPVPYNLVSLAHALPHGLPRGLGHTFTHGLYRPCRTRRLHTLRSWYPLHRMRALAAEEPEREQARQQQHHLQRMPPGHGARHAHSGIGQNDGCGSQDEGVPLLALGYRYWAGREPADPRTGRPSLRKPPVTDAYSCPV</sequence>
<proteinExistence type="predicted"/>
<evidence type="ECO:0000313" key="3">
    <source>
        <dbReference type="Proteomes" id="UP001610818"/>
    </source>
</evidence>
<dbReference type="EMBL" id="JBIRGQ010000004">
    <property type="protein sequence ID" value="MFH8547638.1"/>
    <property type="molecule type" value="Genomic_DNA"/>
</dbReference>
<feature type="region of interest" description="Disordered" evidence="1">
    <location>
        <begin position="30"/>
        <end position="88"/>
    </location>
</feature>
<dbReference type="RefSeq" id="WP_397713870.1">
    <property type="nucleotide sequence ID" value="NZ_JBIRGN010000004.1"/>
</dbReference>
<accession>A0ABW7QSF2</accession>
<feature type="compositionally biased region" description="Basic and acidic residues" evidence="1">
    <location>
        <begin position="37"/>
        <end position="46"/>
    </location>
</feature>
<gene>
    <name evidence="2" type="ORF">ACH4F9_21790</name>
</gene>